<evidence type="ECO:0000313" key="1">
    <source>
        <dbReference type="EMBL" id="RCI12892.1"/>
    </source>
</evidence>
<dbReference type="OrthoDB" id="5401193at2759"/>
<organism evidence="1 2">
    <name type="scientific">Ophiocordyceps polyrhachis-furcata BCC 54312</name>
    <dbReference type="NCBI Taxonomy" id="1330021"/>
    <lineage>
        <taxon>Eukaryota</taxon>
        <taxon>Fungi</taxon>
        <taxon>Dikarya</taxon>
        <taxon>Ascomycota</taxon>
        <taxon>Pezizomycotina</taxon>
        <taxon>Sordariomycetes</taxon>
        <taxon>Hypocreomycetidae</taxon>
        <taxon>Hypocreales</taxon>
        <taxon>Ophiocordycipitaceae</taxon>
        <taxon>Ophiocordyceps</taxon>
    </lineage>
</organism>
<accession>A0A367LF80</accession>
<comment type="caution">
    <text evidence="1">The sequence shown here is derived from an EMBL/GenBank/DDBJ whole genome shotgun (WGS) entry which is preliminary data.</text>
</comment>
<proteinExistence type="predicted"/>
<dbReference type="Proteomes" id="UP000253664">
    <property type="component" value="Unassembled WGS sequence"/>
</dbReference>
<evidence type="ECO:0000313" key="2">
    <source>
        <dbReference type="Proteomes" id="UP000253664"/>
    </source>
</evidence>
<protein>
    <submittedName>
        <fullName evidence="1">Uncharacterized protein</fullName>
    </submittedName>
</protein>
<reference evidence="1 2" key="1">
    <citation type="journal article" date="2015" name="BMC Genomics">
        <title>Insights from the genome of Ophiocordyceps polyrhachis-furcata to pathogenicity and host specificity in insect fungi.</title>
        <authorList>
            <person name="Wichadakul D."/>
            <person name="Kobmoo N."/>
            <person name="Ingsriswang S."/>
            <person name="Tangphatsornruang S."/>
            <person name="Chantasingh D."/>
            <person name="Luangsa-ard J.J."/>
            <person name="Eurwilaichitr L."/>
        </authorList>
    </citation>
    <scope>NUCLEOTIDE SEQUENCE [LARGE SCALE GENOMIC DNA]</scope>
    <source>
        <strain evidence="1 2">BCC 54312</strain>
    </source>
</reference>
<dbReference type="EMBL" id="LKCN02000007">
    <property type="protein sequence ID" value="RCI12892.1"/>
    <property type="molecule type" value="Genomic_DNA"/>
</dbReference>
<keyword evidence="2" id="KW-1185">Reference proteome</keyword>
<sequence length="64" mass="7614">MAGEGDEKRNRGPIYYQRARYLMAKDADLSNCEHRKEDSDIFSQARDSESRTTRWRLDMVEEKT</sequence>
<name>A0A367LF80_9HYPO</name>
<dbReference type="AlphaFoldDB" id="A0A367LF80"/>
<gene>
    <name evidence="1" type="ORF">L249_0919</name>
</gene>